<dbReference type="GO" id="GO:0004497">
    <property type="term" value="F:monooxygenase activity"/>
    <property type="evidence" value="ECO:0007669"/>
    <property type="project" value="InterPro"/>
</dbReference>
<accession>A0A2G5E273</accession>
<dbReference type="PRINTS" id="PR00463">
    <property type="entry name" value="EP450I"/>
</dbReference>
<dbReference type="GO" id="GO:0005506">
    <property type="term" value="F:iron ion binding"/>
    <property type="evidence" value="ECO:0007669"/>
    <property type="project" value="InterPro"/>
</dbReference>
<evidence type="ECO:0008006" key="9">
    <source>
        <dbReference type="Google" id="ProtNLM"/>
    </source>
</evidence>
<keyword evidence="3" id="KW-0560">Oxidoreductase</keyword>
<dbReference type="InterPro" id="IPR036396">
    <property type="entry name" value="Cyt_P450_sf"/>
</dbReference>
<keyword evidence="4 5" id="KW-0408">Iron</keyword>
<dbReference type="SUPFAM" id="SSF48264">
    <property type="entry name" value="Cytochrome P450"/>
    <property type="match status" value="1"/>
</dbReference>
<dbReference type="GO" id="GO:0016705">
    <property type="term" value="F:oxidoreductase activity, acting on paired donors, with incorporation or reduction of molecular oxygen"/>
    <property type="evidence" value="ECO:0007669"/>
    <property type="project" value="InterPro"/>
</dbReference>
<evidence type="ECO:0000313" key="8">
    <source>
        <dbReference type="Proteomes" id="UP000230069"/>
    </source>
</evidence>
<proteinExistence type="inferred from homology"/>
<reference evidence="7 8" key="1">
    <citation type="submission" date="2017-09" db="EMBL/GenBank/DDBJ databases">
        <title>WGS assembly of Aquilegia coerulea Goldsmith.</title>
        <authorList>
            <person name="Hodges S."/>
            <person name="Kramer E."/>
            <person name="Nordborg M."/>
            <person name="Tomkins J."/>
            <person name="Borevitz J."/>
            <person name="Derieg N."/>
            <person name="Yan J."/>
            <person name="Mihaltcheva S."/>
            <person name="Hayes R.D."/>
            <person name="Rokhsar D."/>
        </authorList>
    </citation>
    <scope>NUCLEOTIDE SEQUENCE [LARGE SCALE GENOMIC DNA]</scope>
    <source>
        <strain evidence="8">cv. Goldsmith</strain>
    </source>
</reference>
<protein>
    <recommendedName>
        <fullName evidence="9">Cytochrome P450</fullName>
    </recommendedName>
</protein>
<comment type="cofactor">
    <cofactor evidence="5">
        <name>heme</name>
        <dbReference type="ChEBI" id="CHEBI:30413"/>
    </cofactor>
</comment>
<keyword evidence="2 5" id="KW-0479">Metal-binding</keyword>
<keyword evidence="6" id="KW-1133">Transmembrane helix</keyword>
<keyword evidence="6" id="KW-0812">Transmembrane</keyword>
<dbReference type="InParanoid" id="A0A2G5E273"/>
<dbReference type="Gene3D" id="1.10.630.10">
    <property type="entry name" value="Cytochrome P450"/>
    <property type="match status" value="1"/>
</dbReference>
<dbReference type="GO" id="GO:0020037">
    <property type="term" value="F:heme binding"/>
    <property type="evidence" value="ECO:0007669"/>
    <property type="project" value="InterPro"/>
</dbReference>
<dbReference type="PANTHER" id="PTHR24296">
    <property type="entry name" value="CYTOCHROME P450"/>
    <property type="match status" value="1"/>
</dbReference>
<evidence type="ECO:0000256" key="4">
    <source>
        <dbReference type="ARBA" id="ARBA00023004"/>
    </source>
</evidence>
<dbReference type="GO" id="GO:0044550">
    <property type="term" value="P:secondary metabolite biosynthetic process"/>
    <property type="evidence" value="ECO:0007669"/>
    <property type="project" value="UniProtKB-ARBA"/>
</dbReference>
<dbReference type="Proteomes" id="UP000230069">
    <property type="component" value="Unassembled WGS sequence"/>
</dbReference>
<dbReference type="CDD" id="cd11064">
    <property type="entry name" value="CYP86A"/>
    <property type="match status" value="1"/>
</dbReference>
<comment type="similarity">
    <text evidence="1">Belongs to the cytochrome P450 family.</text>
</comment>
<evidence type="ECO:0000256" key="1">
    <source>
        <dbReference type="ARBA" id="ARBA00010617"/>
    </source>
</evidence>
<keyword evidence="5" id="KW-0349">Heme</keyword>
<dbReference type="Pfam" id="PF00067">
    <property type="entry name" value="p450"/>
    <property type="match status" value="1"/>
</dbReference>
<feature type="binding site" description="axial binding residue" evidence="5">
    <location>
        <position position="456"/>
    </location>
    <ligand>
        <name>heme</name>
        <dbReference type="ChEBI" id="CHEBI:30413"/>
    </ligand>
    <ligandPart>
        <name>Fe</name>
        <dbReference type="ChEBI" id="CHEBI:18248"/>
    </ligandPart>
</feature>
<dbReference type="AlphaFoldDB" id="A0A2G5E273"/>
<keyword evidence="6" id="KW-0472">Membrane</keyword>
<sequence>MASMMFLNNPFVVVTIVLTVFIVPYTIKMFRKRSSKMTTQKKRYHPIAGTIFDQLMNFSRLHHYMTDLATKYKSYRLLSPFRNELFTTEPANIEYILKTNFANYGKGLYNYTLLKDLLGDGIFTVDGEKWRHQRKIASYEFSTKVLRDFSSSVFRKNAANLAQIISQAATSNYMIDIQDLLLKSTMDSIFEVGFGVKLETLSGSKEEGASFTKAFDDCSALTLWRYVDISWKIKKFFNIGSEAVIRKNLAIIDNFVYKIIHTKTKQRSESRDKALEKKEDILSRFLEVDESDPKFLRDITLSFLLAGKDTTAVALSWFLYMLCKHPHIQEKIAQEVREATNTNDNTSFEDFIVSIDDKALDKMQYLHASLSETLRLYPSVAVDSKICFSDDTLPDGFSVNKGDIISYQIYAMGRMKFLWGDNAEEFRPERWLDDDGVFQHESPFKFTAFQAGPRICLGKEFAYRQMKIFSALLVGCFLFKLGDEKKIVNYRTMMTLQIDGGLHLRAFHRLKI</sequence>
<name>A0A2G5E273_AQUCA</name>
<dbReference type="InterPro" id="IPR002401">
    <property type="entry name" value="Cyt_P450_E_grp-I"/>
</dbReference>
<dbReference type="STRING" id="218851.A0A2G5E273"/>
<keyword evidence="8" id="KW-1185">Reference proteome</keyword>
<dbReference type="PRINTS" id="PR00385">
    <property type="entry name" value="P450"/>
</dbReference>
<dbReference type="OrthoDB" id="1470350at2759"/>
<organism evidence="7 8">
    <name type="scientific">Aquilegia coerulea</name>
    <name type="common">Rocky mountain columbine</name>
    <dbReference type="NCBI Taxonomy" id="218851"/>
    <lineage>
        <taxon>Eukaryota</taxon>
        <taxon>Viridiplantae</taxon>
        <taxon>Streptophyta</taxon>
        <taxon>Embryophyta</taxon>
        <taxon>Tracheophyta</taxon>
        <taxon>Spermatophyta</taxon>
        <taxon>Magnoliopsida</taxon>
        <taxon>Ranunculales</taxon>
        <taxon>Ranunculaceae</taxon>
        <taxon>Thalictroideae</taxon>
        <taxon>Aquilegia</taxon>
    </lineage>
</organism>
<evidence type="ECO:0000256" key="6">
    <source>
        <dbReference type="SAM" id="Phobius"/>
    </source>
</evidence>
<evidence type="ECO:0000256" key="5">
    <source>
        <dbReference type="PIRSR" id="PIRSR602401-1"/>
    </source>
</evidence>
<evidence type="ECO:0000256" key="3">
    <source>
        <dbReference type="ARBA" id="ARBA00023002"/>
    </source>
</evidence>
<evidence type="ECO:0000256" key="2">
    <source>
        <dbReference type="ARBA" id="ARBA00022723"/>
    </source>
</evidence>
<gene>
    <name evidence="7" type="ORF">AQUCO_01300545v1</name>
</gene>
<feature type="transmembrane region" description="Helical" evidence="6">
    <location>
        <begin position="6"/>
        <end position="27"/>
    </location>
</feature>
<dbReference type="EMBL" id="KZ305030">
    <property type="protein sequence ID" value="PIA49872.1"/>
    <property type="molecule type" value="Genomic_DNA"/>
</dbReference>
<dbReference type="InterPro" id="IPR001128">
    <property type="entry name" value="Cyt_P450"/>
</dbReference>
<evidence type="ECO:0000313" key="7">
    <source>
        <dbReference type="EMBL" id="PIA49872.1"/>
    </source>
</evidence>